<dbReference type="Proteomes" id="UP000289482">
    <property type="component" value="Unassembled WGS sequence"/>
</dbReference>
<dbReference type="InterPro" id="IPR027624">
    <property type="entry name" value="TOMM_cyclo_SagD"/>
</dbReference>
<dbReference type="NCBIfam" id="TIGR03604">
    <property type="entry name" value="TOMM_cyclo_SagD"/>
    <property type="match status" value="1"/>
</dbReference>
<protein>
    <submittedName>
        <fullName evidence="2">SioO</fullName>
    </submittedName>
</protein>
<dbReference type="AlphaFoldDB" id="C0JRW9"/>
<dbReference type="EMBL" id="FJ436355">
    <property type="protein sequence ID" value="ACN80652.1"/>
    <property type="molecule type" value="Genomic_DNA"/>
</dbReference>
<gene>
    <name evidence="2" type="primary">sioO</name>
    <name evidence="3" type="ORF">EST54_18000</name>
</gene>
<dbReference type="InterPro" id="IPR022291">
    <property type="entry name" value="Bacteriocin_synth_cyclodeHase"/>
</dbReference>
<dbReference type="Pfam" id="PF02624">
    <property type="entry name" value="YcaO"/>
    <property type="match status" value="1"/>
</dbReference>
<feature type="domain" description="YcaO" evidence="1">
    <location>
        <begin position="264"/>
        <end position="647"/>
    </location>
</feature>
<dbReference type="Gene3D" id="3.30.1330.230">
    <property type="match status" value="1"/>
</dbReference>
<dbReference type="EMBL" id="SDIF01000048">
    <property type="protein sequence ID" value="RXS65592.1"/>
    <property type="molecule type" value="Genomic_DNA"/>
</dbReference>
<sequence>MSETLTSRRRAPRLPDDPAAELRRWVGDAVDVRTADGMPAAGDGRPVVVVHLDWDADLSDLPAADTVVVPVYGLRGRVVVGPVMRPGQPGCPHCLALRVRAADGPEGVPAGAEAAPRRLSARRAGWLPPGALRLVAAVVRDEAERLAAGVPPRGVDAAFAVGPARLTGDWHPALPHTLCTAPHCLGSRRPLPPPVPDLSRPLPTTGVGSARRVPAARYADRLEQEYLDAWSGLTRSAAVGDRAALPSTQVRVPTVWGFDEIAIGRAEDYAGARPAAILEGLERYAGWHCGGRDPVRFAAFAELDDAVDPRSLLLHPDEAYRQPGFEYTPFTPDTRTGWAQAYSAHTGRPALVPFHVAYYGATRRPDTGPRFVYENSNGCALGSGVEEALLAALLEVAERDAFLCAWYSGTPLPEIDLGGLTGEAARAVRTVRHRTGRDLRAFRALGAFDVPVALLVTTSPDPERPATLVTAGSGLTVERALLGAVHEMAAAAPVITVEYQRRRPELERALDAPDLVRRMEDHALVGALPGARPRFSFLLDGTPPDPSPAVTPAPPAGDVAADLAAMLAAARRDGQEVFVVDHTTGELDRLGLSCVKAIVPGTVPMTFGHRHRRLPPPETLQAFRARNGIGPVEFPIEEVRHEPHPFP</sequence>
<dbReference type="NCBIfam" id="TIGR03882">
    <property type="entry name" value="cyclo_dehyd_2"/>
    <property type="match status" value="1"/>
</dbReference>
<dbReference type="GeneID" id="95779841"/>
<organism evidence="2">
    <name type="scientific">Streptomyces sioyaensis</name>
    <dbReference type="NCBI Taxonomy" id="67364"/>
    <lineage>
        <taxon>Bacteria</taxon>
        <taxon>Bacillati</taxon>
        <taxon>Actinomycetota</taxon>
        <taxon>Actinomycetes</taxon>
        <taxon>Kitasatosporales</taxon>
        <taxon>Streptomycetaceae</taxon>
        <taxon>Streptomyces</taxon>
    </lineage>
</organism>
<dbReference type="Gene3D" id="3.40.50.720">
    <property type="entry name" value="NAD(P)-binding Rossmann-like Domain"/>
    <property type="match status" value="1"/>
</dbReference>
<keyword evidence="4" id="KW-1185">Reference proteome</keyword>
<dbReference type="Gene3D" id="3.30.160.660">
    <property type="match status" value="1"/>
</dbReference>
<reference evidence="2" key="1">
    <citation type="journal article" date="2009" name="Chem. Biol.">
        <title>Thiopeptide biosynthesis featuring ribosomally synthesized precursor peptides and conserved posttranslational modifications.</title>
        <authorList>
            <person name="Liao R."/>
            <person name="Duan L."/>
            <person name="Lei C."/>
            <person name="Pan H."/>
            <person name="Ding Y."/>
            <person name="Zhang Q."/>
            <person name="Chen D."/>
            <person name="Shen B."/>
            <person name="Yu Y."/>
            <person name="Liu W."/>
        </authorList>
    </citation>
    <scope>NUCLEOTIDE SEQUENCE</scope>
    <source>
        <strain evidence="2">ATCC 13989</strain>
    </source>
</reference>
<dbReference type="PANTHER" id="PTHR37809:SF1">
    <property type="entry name" value="RIBOSOMAL PROTEIN S12 METHYLTHIOTRANSFERASE ACCESSORY FACTOR YCAO"/>
    <property type="match status" value="1"/>
</dbReference>
<accession>C0JRW9</accession>
<dbReference type="Gene3D" id="3.30.40.250">
    <property type="match status" value="1"/>
</dbReference>
<dbReference type="InterPro" id="IPR003776">
    <property type="entry name" value="YcaO-like_dom"/>
</dbReference>
<evidence type="ECO:0000313" key="4">
    <source>
        <dbReference type="Proteomes" id="UP000289482"/>
    </source>
</evidence>
<evidence type="ECO:0000313" key="2">
    <source>
        <dbReference type="EMBL" id="ACN80652.1"/>
    </source>
</evidence>
<name>C0JRW9_9ACTN</name>
<reference evidence="3 4" key="2">
    <citation type="submission" date="2019-01" db="EMBL/GenBank/DDBJ databases">
        <title>Draft genome sequences of the type strain Streptomyces sioyaensis DSM 40032 and its novel strain, TM32, a thermotolerant antibiotics-producing actinobacterium.</title>
        <authorList>
            <person name="Nakaew N."/>
            <person name="Lumyong S."/>
            <person name="Sloan W.T."/>
            <person name="Sungthong R."/>
        </authorList>
    </citation>
    <scope>NUCLEOTIDE SEQUENCE [LARGE SCALE GENOMIC DNA]</scope>
    <source>
        <strain evidence="3 4">DSM 40032</strain>
    </source>
</reference>
<evidence type="ECO:0000259" key="1">
    <source>
        <dbReference type="PROSITE" id="PS51664"/>
    </source>
</evidence>
<dbReference type="PROSITE" id="PS51664">
    <property type="entry name" value="YCAO"/>
    <property type="match status" value="1"/>
</dbReference>
<dbReference type="PANTHER" id="PTHR37809">
    <property type="entry name" value="RIBOSOMAL PROTEIN S12 METHYLTHIOTRANSFERASE ACCESSORY FACTOR YCAO"/>
    <property type="match status" value="1"/>
</dbReference>
<dbReference type="RefSeq" id="WP_129248666.1">
    <property type="nucleotide sequence ID" value="NZ_JABZEL010000009.1"/>
</dbReference>
<proteinExistence type="predicted"/>
<evidence type="ECO:0000313" key="3">
    <source>
        <dbReference type="EMBL" id="RXS65592.1"/>
    </source>
</evidence>